<keyword evidence="2" id="KW-1185">Reference proteome</keyword>
<sequence length="468" mass="49955">MALVGVGASTVRVFDVSGVAGASEPEAIGGLTGGLAKRARRKAELSRGVDLLQDFECPTVTSRVKATPDGEHVFLSGSYPPQLRCFDVRQLSLKFRRHLDADIVDFQALTDDWRKLALLTADRRLALHSQMGAHFSVRVPRFGRDLAIHAPTAEVFVAAAGPEVYRLNLERGMFMPPLRTRSGASSGGGARDDARGNNVVGVNPINHLVAFGAHPAAPPPASVTSLRFDSADGLTMGVGTGSGHVLLFDLRSPRARLVKDHGYDSPVVSLKLHADGRHALSADAHALKVWGRSAGETVAVVEPDAHSVYANYKFVTDTELGELGLESLKGTPLAKPYLHGFFVDLRLYRKAADAASPFAYDEYRSRRAAEAVEREQESRIGAVVATRKAATPADAAGDAAVAPSGKVAEPDDALADVRFASLFTNPDFVVEETDQRFRQLNPQKAKQADEAAEAAGGAGARPRGRSIQ</sequence>
<reference evidence="1" key="1">
    <citation type="submission" date="2019-11" db="EMBL/GenBank/DDBJ databases">
        <title>Nori genome reveals adaptations in red seaweeds to the harsh intertidal environment.</title>
        <authorList>
            <person name="Wang D."/>
            <person name="Mao Y."/>
        </authorList>
    </citation>
    <scope>NUCLEOTIDE SEQUENCE</scope>
    <source>
        <tissue evidence="1">Gametophyte</tissue>
    </source>
</reference>
<organism evidence="1 2">
    <name type="scientific">Pyropia yezoensis</name>
    <name type="common">Susabi-nori</name>
    <name type="synonym">Porphyra yezoensis</name>
    <dbReference type="NCBI Taxonomy" id="2788"/>
    <lineage>
        <taxon>Eukaryota</taxon>
        <taxon>Rhodophyta</taxon>
        <taxon>Bangiophyceae</taxon>
        <taxon>Bangiales</taxon>
        <taxon>Bangiaceae</taxon>
        <taxon>Pyropia</taxon>
    </lineage>
</organism>
<name>A0ACC3CJK8_PYRYE</name>
<comment type="caution">
    <text evidence="1">The sequence shown here is derived from an EMBL/GenBank/DDBJ whole genome shotgun (WGS) entry which is preliminary data.</text>
</comment>
<dbReference type="EMBL" id="CM020620">
    <property type="protein sequence ID" value="KAK1869991.1"/>
    <property type="molecule type" value="Genomic_DNA"/>
</dbReference>
<evidence type="ECO:0000313" key="1">
    <source>
        <dbReference type="EMBL" id="KAK1869991.1"/>
    </source>
</evidence>
<protein>
    <submittedName>
        <fullName evidence="1">Uncharacterized protein</fullName>
    </submittedName>
</protein>
<gene>
    <name evidence="1" type="ORF">I4F81_012456</name>
</gene>
<dbReference type="Proteomes" id="UP000798662">
    <property type="component" value="Chromosome 3"/>
</dbReference>
<accession>A0ACC3CJK8</accession>
<proteinExistence type="predicted"/>
<evidence type="ECO:0000313" key="2">
    <source>
        <dbReference type="Proteomes" id="UP000798662"/>
    </source>
</evidence>